<reference evidence="1 2" key="1">
    <citation type="submission" date="2018-11" db="EMBL/GenBank/DDBJ databases">
        <authorList>
            <consortium name="Pathogen Informatics"/>
        </authorList>
    </citation>
    <scope>NUCLEOTIDE SEQUENCE [LARGE SCALE GENOMIC DNA]</scope>
</reference>
<protein>
    <submittedName>
        <fullName evidence="3">Metallophos domain-containing protein</fullName>
    </submittedName>
</protein>
<dbReference type="AlphaFoldDB" id="A0A183FFP6"/>
<name>A0A183FFP6_HELPZ</name>
<evidence type="ECO:0000313" key="2">
    <source>
        <dbReference type="Proteomes" id="UP000050761"/>
    </source>
</evidence>
<proteinExistence type="predicted"/>
<gene>
    <name evidence="1" type="ORF">HPBE_LOCUS5371</name>
</gene>
<dbReference type="EMBL" id="UZAH01025458">
    <property type="protein sequence ID" value="VDO64306.1"/>
    <property type="molecule type" value="Genomic_DNA"/>
</dbReference>
<evidence type="ECO:0000313" key="1">
    <source>
        <dbReference type="EMBL" id="VDO64306.1"/>
    </source>
</evidence>
<keyword evidence="2" id="KW-1185">Reference proteome</keyword>
<accession>A0A183FFP6</accession>
<accession>A0A3P7WU83</accession>
<reference evidence="3" key="2">
    <citation type="submission" date="2019-09" db="UniProtKB">
        <authorList>
            <consortium name="WormBaseParasite"/>
        </authorList>
    </citation>
    <scope>IDENTIFICATION</scope>
</reference>
<sequence length="78" mass="8415">MRGSNSAIKIYGRSFGSRRPEDRVPYLLGWWSIGAGPAPNRTTGRPPVFLVPLAIQPALIIAGNHDADFLVDCGIRPG</sequence>
<organism evidence="2 3">
    <name type="scientific">Heligmosomoides polygyrus</name>
    <name type="common">Parasitic roundworm</name>
    <dbReference type="NCBI Taxonomy" id="6339"/>
    <lineage>
        <taxon>Eukaryota</taxon>
        <taxon>Metazoa</taxon>
        <taxon>Ecdysozoa</taxon>
        <taxon>Nematoda</taxon>
        <taxon>Chromadorea</taxon>
        <taxon>Rhabditida</taxon>
        <taxon>Rhabditina</taxon>
        <taxon>Rhabditomorpha</taxon>
        <taxon>Strongyloidea</taxon>
        <taxon>Heligmosomidae</taxon>
        <taxon>Heligmosomoides</taxon>
    </lineage>
</organism>
<evidence type="ECO:0000313" key="3">
    <source>
        <dbReference type="WBParaSite" id="HPBE_0000537001-mRNA-1"/>
    </source>
</evidence>
<dbReference type="Proteomes" id="UP000050761">
    <property type="component" value="Unassembled WGS sequence"/>
</dbReference>
<dbReference type="WBParaSite" id="HPBE_0000537001-mRNA-1">
    <property type="protein sequence ID" value="HPBE_0000537001-mRNA-1"/>
    <property type="gene ID" value="HPBE_0000537001"/>
</dbReference>